<reference evidence="2" key="1">
    <citation type="submission" date="2023-06" db="EMBL/GenBank/DDBJ databases">
        <title>Genome-scale phylogeny and comparative genomics of the fungal order Sordariales.</title>
        <authorList>
            <consortium name="Lawrence Berkeley National Laboratory"/>
            <person name="Hensen N."/>
            <person name="Bonometti L."/>
            <person name="Westerberg I."/>
            <person name="Brannstrom I.O."/>
            <person name="Guillou S."/>
            <person name="Cros-Aarteil S."/>
            <person name="Calhoun S."/>
            <person name="Haridas S."/>
            <person name="Kuo A."/>
            <person name="Mondo S."/>
            <person name="Pangilinan J."/>
            <person name="Riley R."/>
            <person name="LaButti K."/>
            <person name="Andreopoulos B."/>
            <person name="Lipzen A."/>
            <person name="Chen C."/>
            <person name="Yanf M."/>
            <person name="Daum C."/>
            <person name="Ng V."/>
            <person name="Clum A."/>
            <person name="Steindorff A."/>
            <person name="Ohm R."/>
            <person name="Martin F."/>
            <person name="Silar P."/>
            <person name="Natvig D."/>
            <person name="Lalanne C."/>
            <person name="Gautier V."/>
            <person name="Ament-velasquez S.L."/>
            <person name="Kruys A."/>
            <person name="Hutchinson M.I."/>
            <person name="Powell A.J."/>
            <person name="Barry K."/>
            <person name="Miller A.N."/>
            <person name="Grigoriev I.V."/>
            <person name="Debuchy R."/>
            <person name="Gladieux P."/>
            <person name="Thoren M.H."/>
            <person name="Johannesson H."/>
        </authorList>
    </citation>
    <scope>NUCLEOTIDE SEQUENCE</scope>
    <source>
        <strain evidence="2">SMH3187-1</strain>
    </source>
</reference>
<dbReference type="Proteomes" id="UP001172155">
    <property type="component" value="Unassembled WGS sequence"/>
</dbReference>
<evidence type="ECO:0000256" key="1">
    <source>
        <dbReference type="SAM" id="MobiDB-lite"/>
    </source>
</evidence>
<keyword evidence="3" id="KW-1185">Reference proteome</keyword>
<feature type="region of interest" description="Disordered" evidence="1">
    <location>
        <begin position="155"/>
        <end position="187"/>
    </location>
</feature>
<dbReference type="AlphaFoldDB" id="A0AA40EU44"/>
<evidence type="ECO:0000313" key="3">
    <source>
        <dbReference type="Proteomes" id="UP001172155"/>
    </source>
</evidence>
<evidence type="ECO:0000313" key="2">
    <source>
        <dbReference type="EMBL" id="KAK0745608.1"/>
    </source>
</evidence>
<feature type="region of interest" description="Disordered" evidence="1">
    <location>
        <begin position="115"/>
        <end position="136"/>
    </location>
</feature>
<organism evidence="2 3">
    <name type="scientific">Schizothecium vesticola</name>
    <dbReference type="NCBI Taxonomy" id="314040"/>
    <lineage>
        <taxon>Eukaryota</taxon>
        <taxon>Fungi</taxon>
        <taxon>Dikarya</taxon>
        <taxon>Ascomycota</taxon>
        <taxon>Pezizomycotina</taxon>
        <taxon>Sordariomycetes</taxon>
        <taxon>Sordariomycetidae</taxon>
        <taxon>Sordariales</taxon>
        <taxon>Schizotheciaceae</taxon>
        <taxon>Schizothecium</taxon>
    </lineage>
</organism>
<sequence>MRIQTNPGPVIGAPVLPLFLSQPSVWLQLSLCISQPLFGAGMSCNGAFGGFLDIAAELQHYLENAAASNPWCVQGSPISEGSFRCWRDWTCPRGAETAWIPFSRWPRTCLRPGPTVAPGSPDLRKAGGLHPSGAERRIPTAHALDQDRKHRIDEMGFTPQAQASHRKKPAATQVPRPEAFLSSLPSG</sequence>
<name>A0AA40EU44_9PEZI</name>
<protein>
    <submittedName>
        <fullName evidence="2">Uncharacterized protein</fullName>
    </submittedName>
</protein>
<dbReference type="EMBL" id="JAUKUD010000004">
    <property type="protein sequence ID" value="KAK0745608.1"/>
    <property type="molecule type" value="Genomic_DNA"/>
</dbReference>
<accession>A0AA40EU44</accession>
<proteinExistence type="predicted"/>
<comment type="caution">
    <text evidence="2">The sequence shown here is derived from an EMBL/GenBank/DDBJ whole genome shotgun (WGS) entry which is preliminary data.</text>
</comment>
<gene>
    <name evidence="2" type="ORF">B0T18DRAFT_134571</name>
</gene>